<dbReference type="PROSITE" id="PS51375">
    <property type="entry name" value="PPR"/>
    <property type="match status" value="2"/>
</dbReference>
<sequence>MFSEKKSMNVTPNIVTYNTLINEFSQNGNSEMGGRLYEEMVRNGIKAGILTYDALILGLCKVGKTKKAAYLVKDLDKGNLAPNAPIFSAIYHWAMCEEEFQECLSAV</sequence>
<name>A0AAD5IW65_ACENE</name>
<feature type="repeat" description="PPR" evidence="3">
    <location>
        <begin position="13"/>
        <end position="47"/>
    </location>
</feature>
<keyword evidence="2" id="KW-0677">Repeat</keyword>
<protein>
    <recommendedName>
        <fullName evidence="6">Pentatricopeptide repeat-containing protein</fullName>
    </recommendedName>
</protein>
<dbReference type="Pfam" id="PF13041">
    <property type="entry name" value="PPR_2"/>
    <property type="match status" value="1"/>
</dbReference>
<dbReference type="InterPro" id="IPR011990">
    <property type="entry name" value="TPR-like_helical_dom_sf"/>
</dbReference>
<dbReference type="PANTHER" id="PTHR47941">
    <property type="entry name" value="PENTATRICOPEPTIDE REPEAT-CONTAINING PROTEIN 3, MITOCHONDRIAL"/>
    <property type="match status" value="1"/>
</dbReference>
<evidence type="ECO:0000256" key="2">
    <source>
        <dbReference type="ARBA" id="ARBA00022737"/>
    </source>
</evidence>
<dbReference type="InterPro" id="IPR002885">
    <property type="entry name" value="PPR_rpt"/>
</dbReference>
<reference evidence="4" key="1">
    <citation type="journal article" date="2022" name="Plant J.">
        <title>Strategies of tolerance reflected in two North American maple genomes.</title>
        <authorList>
            <person name="McEvoy S.L."/>
            <person name="Sezen U.U."/>
            <person name="Trouern-Trend A."/>
            <person name="McMahon S.M."/>
            <person name="Schaberg P.G."/>
            <person name="Yang J."/>
            <person name="Wegrzyn J.L."/>
            <person name="Swenson N.G."/>
        </authorList>
    </citation>
    <scope>NUCLEOTIDE SEQUENCE</scope>
    <source>
        <strain evidence="4">91603</strain>
    </source>
</reference>
<reference evidence="4" key="2">
    <citation type="submission" date="2023-02" db="EMBL/GenBank/DDBJ databases">
        <authorList>
            <person name="Swenson N.G."/>
            <person name="Wegrzyn J.L."/>
            <person name="Mcevoy S.L."/>
        </authorList>
    </citation>
    <scope>NUCLEOTIDE SEQUENCE</scope>
    <source>
        <strain evidence="4">91603</strain>
        <tissue evidence="4">Leaf</tissue>
    </source>
</reference>
<dbReference type="Gene3D" id="1.25.40.10">
    <property type="entry name" value="Tetratricopeptide repeat domain"/>
    <property type="match status" value="1"/>
</dbReference>
<evidence type="ECO:0000313" key="4">
    <source>
        <dbReference type="EMBL" id="KAI9177813.1"/>
    </source>
</evidence>
<accession>A0AAD5IW65</accession>
<comment type="caution">
    <text evidence="4">The sequence shown here is derived from an EMBL/GenBank/DDBJ whole genome shotgun (WGS) entry which is preliminary data.</text>
</comment>
<dbReference type="AlphaFoldDB" id="A0AAD5IW65"/>
<gene>
    <name evidence="4" type="ORF">LWI28_019626</name>
</gene>
<evidence type="ECO:0000313" key="5">
    <source>
        <dbReference type="Proteomes" id="UP001064489"/>
    </source>
</evidence>
<evidence type="ECO:0000256" key="3">
    <source>
        <dbReference type="PROSITE-ProRule" id="PRU00708"/>
    </source>
</evidence>
<keyword evidence="5" id="KW-1185">Reference proteome</keyword>
<dbReference type="NCBIfam" id="TIGR00756">
    <property type="entry name" value="PPR"/>
    <property type="match status" value="2"/>
</dbReference>
<evidence type="ECO:0008006" key="6">
    <source>
        <dbReference type="Google" id="ProtNLM"/>
    </source>
</evidence>
<proteinExistence type="inferred from homology"/>
<feature type="repeat" description="PPR" evidence="3">
    <location>
        <begin position="48"/>
        <end position="82"/>
    </location>
</feature>
<evidence type="ECO:0000256" key="1">
    <source>
        <dbReference type="ARBA" id="ARBA00007626"/>
    </source>
</evidence>
<comment type="similarity">
    <text evidence="1">Belongs to the PPR family. P subfamily.</text>
</comment>
<dbReference type="EMBL" id="JAJSOW010000102">
    <property type="protein sequence ID" value="KAI9177813.1"/>
    <property type="molecule type" value="Genomic_DNA"/>
</dbReference>
<dbReference type="Proteomes" id="UP001064489">
    <property type="component" value="Chromosome 5"/>
</dbReference>
<organism evidence="4 5">
    <name type="scientific">Acer negundo</name>
    <name type="common">Box elder</name>
    <dbReference type="NCBI Taxonomy" id="4023"/>
    <lineage>
        <taxon>Eukaryota</taxon>
        <taxon>Viridiplantae</taxon>
        <taxon>Streptophyta</taxon>
        <taxon>Embryophyta</taxon>
        <taxon>Tracheophyta</taxon>
        <taxon>Spermatophyta</taxon>
        <taxon>Magnoliopsida</taxon>
        <taxon>eudicotyledons</taxon>
        <taxon>Gunneridae</taxon>
        <taxon>Pentapetalae</taxon>
        <taxon>rosids</taxon>
        <taxon>malvids</taxon>
        <taxon>Sapindales</taxon>
        <taxon>Sapindaceae</taxon>
        <taxon>Hippocastanoideae</taxon>
        <taxon>Acereae</taxon>
        <taxon>Acer</taxon>
    </lineage>
</organism>